<evidence type="ECO:0000256" key="1">
    <source>
        <dbReference type="SAM" id="MobiDB-lite"/>
    </source>
</evidence>
<name>A0A6M3LJ04_9ZZZZ</name>
<sequence length="100" mass="11315">MPEIKINTIVSKPLFVDVTGWLCCGRYRSCDRLEENNKYLICSTCGSIYSKIAPYKELDINQFSDRSDGSDGEPDGDRGAFSDHHHAPTPTSDWGGRWRE</sequence>
<reference evidence="2" key="1">
    <citation type="submission" date="2020-03" db="EMBL/GenBank/DDBJ databases">
        <title>The deep terrestrial virosphere.</title>
        <authorList>
            <person name="Holmfeldt K."/>
            <person name="Nilsson E."/>
            <person name="Simone D."/>
            <person name="Lopez-Fernandez M."/>
            <person name="Wu X."/>
            <person name="de Brujin I."/>
            <person name="Lundin D."/>
            <person name="Andersson A."/>
            <person name="Bertilsson S."/>
            <person name="Dopson M."/>
        </authorList>
    </citation>
    <scope>NUCLEOTIDE SEQUENCE</scope>
    <source>
        <strain evidence="2">MM415B05484</strain>
    </source>
</reference>
<organism evidence="2">
    <name type="scientific">viral metagenome</name>
    <dbReference type="NCBI Taxonomy" id="1070528"/>
    <lineage>
        <taxon>unclassified sequences</taxon>
        <taxon>metagenomes</taxon>
        <taxon>organismal metagenomes</taxon>
    </lineage>
</organism>
<feature type="compositionally biased region" description="Basic and acidic residues" evidence="1">
    <location>
        <begin position="63"/>
        <end position="86"/>
    </location>
</feature>
<evidence type="ECO:0000313" key="2">
    <source>
        <dbReference type="EMBL" id="QJA95297.1"/>
    </source>
</evidence>
<accession>A0A6M3LJ04</accession>
<dbReference type="AlphaFoldDB" id="A0A6M3LJ04"/>
<dbReference type="EMBL" id="MT143303">
    <property type="protein sequence ID" value="QJA95297.1"/>
    <property type="molecule type" value="Genomic_DNA"/>
</dbReference>
<proteinExistence type="predicted"/>
<gene>
    <name evidence="2" type="ORF">MM415B05484_0001</name>
</gene>
<protein>
    <submittedName>
        <fullName evidence="2">Uncharacterized protein</fullName>
    </submittedName>
</protein>
<feature type="region of interest" description="Disordered" evidence="1">
    <location>
        <begin position="63"/>
        <end position="100"/>
    </location>
</feature>